<dbReference type="Proteomes" id="UP000019025">
    <property type="component" value="Chromosome"/>
</dbReference>
<feature type="binding site" evidence="9">
    <location>
        <position position="18"/>
    </location>
    <ligand>
        <name>ATP</name>
        <dbReference type="ChEBI" id="CHEBI:30616"/>
    </ligand>
</feature>
<gene>
    <name evidence="9 11" type="primary">coaD</name>
    <name evidence="11" type="ORF">SOPEG_0874</name>
</gene>
<keyword evidence="1 9" id="KW-0963">Cytoplasm</keyword>
<dbReference type="SUPFAM" id="SSF52374">
    <property type="entry name" value="Nucleotidylyl transferase"/>
    <property type="match status" value="1"/>
</dbReference>
<dbReference type="PRINTS" id="PR01020">
    <property type="entry name" value="LPSBIOSNTHSS"/>
</dbReference>
<keyword evidence="5 9" id="KW-0067">ATP-binding</keyword>
<comment type="subcellular location">
    <subcellularLocation>
        <location evidence="9">Cytoplasm</location>
    </subcellularLocation>
</comment>
<feature type="binding site" evidence="9">
    <location>
        <position position="74"/>
    </location>
    <ligand>
        <name>substrate</name>
    </ligand>
</feature>
<feature type="binding site" evidence="9">
    <location>
        <position position="88"/>
    </location>
    <ligand>
        <name>substrate</name>
    </ligand>
</feature>
<evidence type="ECO:0000256" key="3">
    <source>
        <dbReference type="ARBA" id="ARBA00022695"/>
    </source>
</evidence>
<comment type="function">
    <text evidence="9">Reversibly transfers an adenylyl group from ATP to 4'-phosphopantetheine, yielding dephospho-CoA (dPCoA) and pyrophosphate.</text>
</comment>
<comment type="cofactor">
    <cofactor evidence="9">
        <name>Mg(2+)</name>
        <dbReference type="ChEBI" id="CHEBI:18420"/>
    </cofactor>
</comment>
<dbReference type="RefSeq" id="WP_025244470.1">
    <property type="nucleotide sequence ID" value="NZ_CP006568.1"/>
</dbReference>
<dbReference type="GO" id="GO:0005737">
    <property type="term" value="C:cytoplasm"/>
    <property type="evidence" value="ECO:0007669"/>
    <property type="project" value="UniProtKB-SubCell"/>
</dbReference>
<evidence type="ECO:0000313" key="11">
    <source>
        <dbReference type="EMBL" id="AHF73296.1"/>
    </source>
</evidence>
<feature type="site" description="Transition state stabilizer" evidence="9">
    <location>
        <position position="18"/>
    </location>
</feature>
<dbReference type="HAMAP" id="MF_00151">
    <property type="entry name" value="PPAT_bact"/>
    <property type="match status" value="1"/>
</dbReference>
<name>W0HHQ9_9GAMM</name>
<keyword evidence="7 9" id="KW-0173">Coenzyme A biosynthesis</keyword>
<dbReference type="PANTHER" id="PTHR21342">
    <property type="entry name" value="PHOSPHOPANTETHEINE ADENYLYLTRANSFERASE"/>
    <property type="match status" value="1"/>
</dbReference>
<feature type="binding site" evidence="9">
    <location>
        <begin position="124"/>
        <end position="130"/>
    </location>
    <ligand>
        <name>ATP</name>
        <dbReference type="ChEBI" id="CHEBI:30616"/>
    </ligand>
</feature>
<evidence type="ECO:0000256" key="8">
    <source>
        <dbReference type="ARBA" id="ARBA00029346"/>
    </source>
</evidence>
<proteinExistence type="inferred from homology"/>
<dbReference type="AlphaFoldDB" id="W0HHQ9"/>
<accession>W0HHQ9</accession>
<evidence type="ECO:0000256" key="1">
    <source>
        <dbReference type="ARBA" id="ARBA00022490"/>
    </source>
</evidence>
<evidence type="ECO:0000256" key="6">
    <source>
        <dbReference type="ARBA" id="ARBA00022842"/>
    </source>
</evidence>
<organism evidence="11 12">
    <name type="scientific">Candidatus Sodalis pierantonii str. SOPE</name>
    <dbReference type="NCBI Taxonomy" id="2342"/>
    <lineage>
        <taxon>Bacteria</taxon>
        <taxon>Pseudomonadati</taxon>
        <taxon>Pseudomonadota</taxon>
        <taxon>Gammaproteobacteria</taxon>
        <taxon>Enterobacterales</taxon>
        <taxon>Bruguierivoracaceae</taxon>
        <taxon>Sodalis</taxon>
    </lineage>
</organism>
<feature type="binding site" evidence="9">
    <location>
        <begin position="10"/>
        <end position="11"/>
    </location>
    <ligand>
        <name>ATP</name>
        <dbReference type="ChEBI" id="CHEBI:30616"/>
    </ligand>
</feature>
<evidence type="ECO:0000256" key="7">
    <source>
        <dbReference type="ARBA" id="ARBA00022993"/>
    </source>
</evidence>
<dbReference type="eggNOG" id="COG0669">
    <property type="taxonomic scope" value="Bacteria"/>
</dbReference>
<comment type="pathway">
    <text evidence="9">Cofactor biosynthesis; coenzyme A biosynthesis; CoA from (R)-pantothenate: step 4/5.</text>
</comment>
<dbReference type="HOGENOM" id="CLU_100149_0_1_6"/>
<dbReference type="NCBIfam" id="TIGR00125">
    <property type="entry name" value="cyt_tran_rel"/>
    <property type="match status" value="1"/>
</dbReference>
<feature type="binding site" evidence="9">
    <location>
        <position position="99"/>
    </location>
    <ligand>
        <name>ATP</name>
        <dbReference type="ChEBI" id="CHEBI:30616"/>
    </ligand>
</feature>
<protein>
    <recommendedName>
        <fullName evidence="9">Phosphopantetheine adenylyltransferase</fullName>
        <ecNumber evidence="9">2.7.7.3</ecNumber>
    </recommendedName>
    <alternativeName>
        <fullName evidence="9">Dephospho-CoA pyrophosphorylase</fullName>
    </alternativeName>
    <alternativeName>
        <fullName evidence="9">Pantetheine-phosphate adenylyltransferase</fullName>
        <shortName evidence="9">PPAT</shortName>
    </alternativeName>
</protein>
<dbReference type="FunFam" id="3.40.50.620:FF:000012">
    <property type="entry name" value="Phosphopantetheine adenylyltransferase"/>
    <property type="match status" value="1"/>
</dbReference>
<dbReference type="GO" id="GO:0005524">
    <property type="term" value="F:ATP binding"/>
    <property type="evidence" value="ECO:0007669"/>
    <property type="project" value="UniProtKB-KW"/>
</dbReference>
<dbReference type="KEGG" id="pes:SOPEG_0874"/>
<feature type="domain" description="Cytidyltransferase-like" evidence="10">
    <location>
        <begin position="6"/>
        <end position="134"/>
    </location>
</feature>
<dbReference type="PANTHER" id="PTHR21342:SF1">
    <property type="entry name" value="PHOSPHOPANTETHEINE ADENYLYLTRANSFERASE"/>
    <property type="match status" value="1"/>
</dbReference>
<dbReference type="NCBIfam" id="TIGR01510">
    <property type="entry name" value="coaD_prev_kdtB"/>
    <property type="match status" value="1"/>
</dbReference>
<comment type="subunit">
    <text evidence="9">Homohexamer.</text>
</comment>
<dbReference type="UniPathway" id="UPA00241">
    <property type="reaction ID" value="UER00355"/>
</dbReference>
<reference evidence="11 12" key="1">
    <citation type="journal article" date="2014" name="Genome Biol. Evol.">
        <title>Genome degeneration and adaptation in a nascent stage of symbiosis.</title>
        <authorList>
            <person name="Oakeson K.F."/>
            <person name="Gil R."/>
            <person name="Clayton A.L."/>
            <person name="Dunn D.M."/>
            <person name="von Niederhausern A.C."/>
            <person name="Hamil C."/>
            <person name="Aoyagi A."/>
            <person name="Duval B."/>
            <person name="Baca A."/>
            <person name="Silva F.J."/>
            <person name="Vallier A."/>
            <person name="Jackson D.G."/>
            <person name="Latorre A."/>
            <person name="Weiss R.B."/>
            <person name="Heddi A."/>
            <person name="Moya A."/>
            <person name="Dale C."/>
        </authorList>
    </citation>
    <scope>NUCLEOTIDE SEQUENCE [LARGE SCALE GENOMIC DNA]</scope>
    <source>
        <strain evidence="12">none</strain>
    </source>
</reference>
<dbReference type="CDD" id="cd02163">
    <property type="entry name" value="PPAT"/>
    <property type="match status" value="1"/>
</dbReference>
<keyword evidence="3 9" id="KW-0548">Nucleotidyltransferase</keyword>
<evidence type="ECO:0000256" key="2">
    <source>
        <dbReference type="ARBA" id="ARBA00022679"/>
    </source>
</evidence>
<dbReference type="GO" id="GO:0015937">
    <property type="term" value="P:coenzyme A biosynthetic process"/>
    <property type="evidence" value="ECO:0007669"/>
    <property type="project" value="UniProtKB-UniRule"/>
</dbReference>
<dbReference type="Pfam" id="PF01467">
    <property type="entry name" value="CTP_transf_like"/>
    <property type="match status" value="1"/>
</dbReference>
<feature type="binding site" evidence="9">
    <location>
        <position position="10"/>
    </location>
    <ligand>
        <name>substrate</name>
    </ligand>
</feature>
<comment type="catalytic activity">
    <reaction evidence="8 9">
        <text>(R)-4'-phosphopantetheine + ATP + H(+) = 3'-dephospho-CoA + diphosphate</text>
        <dbReference type="Rhea" id="RHEA:19801"/>
        <dbReference type="ChEBI" id="CHEBI:15378"/>
        <dbReference type="ChEBI" id="CHEBI:30616"/>
        <dbReference type="ChEBI" id="CHEBI:33019"/>
        <dbReference type="ChEBI" id="CHEBI:57328"/>
        <dbReference type="ChEBI" id="CHEBI:61723"/>
        <dbReference type="EC" id="2.7.7.3"/>
    </reaction>
</comment>
<evidence type="ECO:0000256" key="4">
    <source>
        <dbReference type="ARBA" id="ARBA00022741"/>
    </source>
</evidence>
<dbReference type="InterPro" id="IPR001980">
    <property type="entry name" value="PPAT"/>
</dbReference>
<dbReference type="InterPro" id="IPR004821">
    <property type="entry name" value="Cyt_trans-like"/>
</dbReference>
<dbReference type="InterPro" id="IPR014729">
    <property type="entry name" value="Rossmann-like_a/b/a_fold"/>
</dbReference>
<evidence type="ECO:0000313" key="12">
    <source>
        <dbReference type="Proteomes" id="UP000019025"/>
    </source>
</evidence>
<dbReference type="PATRIC" id="fig|2342.5.peg.900"/>
<dbReference type="STRING" id="2342.SOPEG_0874"/>
<keyword evidence="6 9" id="KW-0460">Magnesium</keyword>
<dbReference type="EMBL" id="CP006568">
    <property type="protein sequence ID" value="AHF73296.1"/>
    <property type="molecule type" value="Genomic_DNA"/>
</dbReference>
<dbReference type="GO" id="GO:0004595">
    <property type="term" value="F:pantetheine-phosphate adenylyltransferase activity"/>
    <property type="evidence" value="ECO:0007669"/>
    <property type="project" value="UniProtKB-UniRule"/>
</dbReference>
<evidence type="ECO:0000256" key="9">
    <source>
        <dbReference type="HAMAP-Rule" id="MF_00151"/>
    </source>
</evidence>
<comment type="similarity">
    <text evidence="9">Belongs to the bacterial CoaD family.</text>
</comment>
<evidence type="ECO:0000259" key="10">
    <source>
        <dbReference type="Pfam" id="PF01467"/>
    </source>
</evidence>
<feature type="binding site" evidence="9">
    <location>
        <begin position="89"/>
        <end position="91"/>
    </location>
    <ligand>
        <name>ATP</name>
        <dbReference type="ChEBI" id="CHEBI:30616"/>
    </ligand>
</feature>
<keyword evidence="12" id="KW-1185">Reference proteome</keyword>
<keyword evidence="4 9" id="KW-0547">Nucleotide-binding</keyword>
<keyword evidence="2 9" id="KW-0808">Transferase</keyword>
<sequence length="160" mass="17708">MTTKAIYPGTFDPLTNGHLDLVTRTAQMFDGVVLAIAASPSKRPLFDLHERVALATQVTAHLPNVTVTGFSDLMADFARQQQANILIRGVRAMTDVEYEMQLAKMNRHLMPTLETVFMIPAEAWSYISSTLVKEVALHGGDVDHFLPAPIAKEVRARLHP</sequence>
<dbReference type="EC" id="2.7.7.3" evidence="9"/>
<dbReference type="Gene3D" id="3.40.50.620">
    <property type="entry name" value="HUPs"/>
    <property type="match status" value="1"/>
</dbReference>
<feature type="binding site" evidence="9">
    <location>
        <position position="42"/>
    </location>
    <ligand>
        <name>substrate</name>
    </ligand>
</feature>
<evidence type="ECO:0000256" key="5">
    <source>
        <dbReference type="ARBA" id="ARBA00022840"/>
    </source>
</evidence>